<dbReference type="Proteomes" id="UP000325300">
    <property type="component" value="Unassembled WGS sequence"/>
</dbReference>
<evidence type="ECO:0000313" key="4">
    <source>
        <dbReference type="Proteomes" id="UP000325300"/>
    </source>
</evidence>
<feature type="non-terminal residue" evidence="3">
    <location>
        <position position="163"/>
    </location>
</feature>
<dbReference type="InterPro" id="IPR021135">
    <property type="entry name" value="PEP_COase"/>
</dbReference>
<evidence type="ECO:0000256" key="2">
    <source>
        <dbReference type="ARBA" id="ARBA00022419"/>
    </source>
</evidence>
<dbReference type="GO" id="GO:0005829">
    <property type="term" value="C:cytosol"/>
    <property type="evidence" value="ECO:0007669"/>
    <property type="project" value="TreeGrafter"/>
</dbReference>
<protein>
    <recommendedName>
        <fullName evidence="2">Phosphoenolpyruvate carboxylase</fullName>
    </recommendedName>
</protein>
<name>A0A5S4T648_STRPY</name>
<dbReference type="SUPFAM" id="SSF51621">
    <property type="entry name" value="Phosphoenolpyruvate/pyruvate domain"/>
    <property type="match status" value="1"/>
</dbReference>
<dbReference type="Pfam" id="PF00311">
    <property type="entry name" value="PEPcase"/>
    <property type="match status" value="1"/>
</dbReference>
<dbReference type="InterPro" id="IPR015813">
    <property type="entry name" value="Pyrv/PenolPyrv_kinase-like_dom"/>
</dbReference>
<organism evidence="3 4">
    <name type="scientific">Streptococcus pyogenes</name>
    <dbReference type="NCBI Taxonomy" id="1314"/>
    <lineage>
        <taxon>Bacteria</taxon>
        <taxon>Bacillati</taxon>
        <taxon>Bacillota</taxon>
        <taxon>Bacilli</taxon>
        <taxon>Lactobacillales</taxon>
        <taxon>Streptococcaceae</taxon>
        <taxon>Streptococcus</taxon>
    </lineage>
</organism>
<dbReference type="EMBL" id="SJLI01000324">
    <property type="protein sequence ID" value="TYK91440.1"/>
    <property type="molecule type" value="Genomic_DNA"/>
</dbReference>
<evidence type="ECO:0000256" key="1">
    <source>
        <dbReference type="ARBA" id="ARBA00003670"/>
    </source>
</evidence>
<dbReference type="GO" id="GO:0006099">
    <property type="term" value="P:tricarboxylic acid cycle"/>
    <property type="evidence" value="ECO:0007669"/>
    <property type="project" value="InterPro"/>
</dbReference>
<dbReference type="RefSeq" id="WP_148845527.1">
    <property type="nucleotide sequence ID" value="NZ_SJLI01000324.1"/>
</dbReference>
<reference evidence="3 4" key="1">
    <citation type="submission" date="2019-02" db="EMBL/GenBank/DDBJ databases">
        <title>Novel genomic isolates of S. pyogenes and S. dysgalactiae subsp. equisimilis associated to necrotising fasciitis (NSTI).</title>
        <authorList>
            <person name="Barrantes I."/>
        </authorList>
    </citation>
    <scope>NUCLEOTIDE SEQUENCE [LARGE SCALE GENOMIC DNA]</scope>
    <source>
        <strain evidence="3 4">SPY5003</strain>
    </source>
</reference>
<comment type="caution">
    <text evidence="3">The sequence shown here is derived from an EMBL/GenBank/DDBJ whole genome shotgun (WGS) entry which is preliminary data.</text>
</comment>
<gene>
    <name evidence="3" type="ORF">E0F67_10820</name>
</gene>
<feature type="non-terminal residue" evidence="3">
    <location>
        <position position="1"/>
    </location>
</feature>
<evidence type="ECO:0000313" key="3">
    <source>
        <dbReference type="EMBL" id="TYK91440.1"/>
    </source>
</evidence>
<dbReference type="Gene3D" id="1.20.1440.90">
    <property type="entry name" value="Phosphoenolpyruvate/pyruvate domain"/>
    <property type="match status" value="1"/>
</dbReference>
<proteinExistence type="predicted"/>
<sequence>VQSEVILNYYIEKLAALYRTFSLSSTLIQPSAEVERLASLSQDQSIYRENEPYRRAFHYVKSRLVQTRTQLTGDQDTTGQSLTAGRLTRQLAMQDQLEGPIAAYVSPEDFKADLMAIEQSLLSNGDVALVDGDLREVMQAVDIFGFFLASIDMRQDSSVQEAC</sequence>
<dbReference type="PANTHER" id="PTHR30523">
    <property type="entry name" value="PHOSPHOENOLPYRUVATE CARBOXYLASE"/>
    <property type="match status" value="1"/>
</dbReference>
<dbReference type="PANTHER" id="PTHR30523:SF6">
    <property type="entry name" value="PHOSPHOENOLPYRUVATE CARBOXYLASE"/>
    <property type="match status" value="1"/>
</dbReference>
<dbReference type="GO" id="GO:0008964">
    <property type="term" value="F:phosphoenolpyruvate carboxylase activity"/>
    <property type="evidence" value="ECO:0007669"/>
    <property type="project" value="InterPro"/>
</dbReference>
<dbReference type="GO" id="GO:0015977">
    <property type="term" value="P:carbon fixation"/>
    <property type="evidence" value="ECO:0007669"/>
    <property type="project" value="InterPro"/>
</dbReference>
<accession>A0A5S4T648</accession>
<keyword evidence="3" id="KW-0670">Pyruvate</keyword>
<comment type="function">
    <text evidence="1">Forms oxaloacetate, a four-carbon dicarboxylic acid source for the tricarboxylic acid cycle.</text>
</comment>
<dbReference type="AlphaFoldDB" id="A0A5S4T648"/>